<protein>
    <recommendedName>
        <fullName evidence="4">Phospholipid scramblase</fullName>
    </recommendedName>
</protein>
<dbReference type="Pfam" id="PF04525">
    <property type="entry name" value="LOR"/>
    <property type="match status" value="1"/>
</dbReference>
<dbReference type="RefSeq" id="XP_020429478.1">
    <property type="nucleotide sequence ID" value="XM_020583291.1"/>
</dbReference>
<evidence type="ECO:0000313" key="2">
    <source>
        <dbReference type="EMBL" id="EFA77349.1"/>
    </source>
</evidence>
<dbReference type="Proteomes" id="UP000001396">
    <property type="component" value="Unassembled WGS sequence"/>
</dbReference>
<comment type="caution">
    <text evidence="2">The sequence shown here is derived from an EMBL/GenBank/DDBJ whole genome shotgun (WGS) entry which is preliminary data.</text>
</comment>
<name>D3BMY7_HETP5</name>
<dbReference type="Gene3D" id="2.40.160.200">
    <property type="entry name" value="LURP1-related"/>
    <property type="match status" value="1"/>
</dbReference>
<organism evidence="2 3">
    <name type="scientific">Heterostelium pallidum (strain ATCC 26659 / Pp 5 / PN500)</name>
    <name type="common">Cellular slime mold</name>
    <name type="synonym">Polysphondylium pallidum</name>
    <dbReference type="NCBI Taxonomy" id="670386"/>
    <lineage>
        <taxon>Eukaryota</taxon>
        <taxon>Amoebozoa</taxon>
        <taxon>Evosea</taxon>
        <taxon>Eumycetozoa</taxon>
        <taxon>Dictyostelia</taxon>
        <taxon>Acytosteliales</taxon>
        <taxon>Acytosteliaceae</taxon>
        <taxon>Heterostelium</taxon>
    </lineage>
</organism>
<dbReference type="EMBL" id="ADBJ01000043">
    <property type="protein sequence ID" value="EFA77349.1"/>
    <property type="molecule type" value="Genomic_DNA"/>
</dbReference>
<dbReference type="InterPro" id="IPR025659">
    <property type="entry name" value="Tubby-like_C"/>
</dbReference>
<gene>
    <name evidence="2" type="ORF">PPL_12561</name>
</gene>
<evidence type="ECO:0000256" key="1">
    <source>
        <dbReference type="ARBA" id="ARBA00005437"/>
    </source>
</evidence>
<dbReference type="SUPFAM" id="SSF54518">
    <property type="entry name" value="Tubby C-terminal domain-like"/>
    <property type="match status" value="1"/>
</dbReference>
<reference evidence="2 3" key="1">
    <citation type="journal article" date="2011" name="Genome Res.">
        <title>Phylogeny-wide analysis of social amoeba genomes highlights ancient origins for complex intercellular communication.</title>
        <authorList>
            <person name="Heidel A.J."/>
            <person name="Lawal H.M."/>
            <person name="Felder M."/>
            <person name="Schilde C."/>
            <person name="Helps N.R."/>
            <person name="Tunggal B."/>
            <person name="Rivero F."/>
            <person name="John U."/>
            <person name="Schleicher M."/>
            <person name="Eichinger L."/>
            <person name="Platzer M."/>
            <person name="Noegel A.A."/>
            <person name="Schaap P."/>
            <person name="Gloeckner G."/>
        </authorList>
    </citation>
    <scope>NUCLEOTIDE SEQUENCE [LARGE SCALE GENOMIC DNA]</scope>
    <source>
        <strain evidence="3">ATCC 26659 / Pp 5 / PN500</strain>
    </source>
</reference>
<keyword evidence="3" id="KW-1185">Reference proteome</keyword>
<accession>D3BMY7</accession>
<dbReference type="OMA" id="VHRENNG"/>
<comment type="similarity">
    <text evidence="1">Belongs to the LOR family.</text>
</comment>
<evidence type="ECO:0000313" key="3">
    <source>
        <dbReference type="Proteomes" id="UP000001396"/>
    </source>
</evidence>
<evidence type="ECO:0008006" key="4">
    <source>
        <dbReference type="Google" id="ProtNLM"/>
    </source>
</evidence>
<proteinExistence type="inferred from homology"/>
<dbReference type="InParanoid" id="D3BMY7"/>
<dbReference type="InterPro" id="IPR038595">
    <property type="entry name" value="LOR_sf"/>
</dbReference>
<sequence length="182" mass="21431">MVKYFLSKKLANVSNRFKIYDENDQVVYYTKTDLASLGLKLSVFEMIATPPQQLQQQQEKEQHEIYYMKEKVKLSMHRKFEIYKGGDHLHVIAVIRQDKLWNPTFSVKGDSFTLTLKGNKMASHFQVLNDDGIECGRIEKTWRKTKPTYELDILDSFEFEIPFFFCFALAIDRTFFNNTTNG</sequence>
<dbReference type="InterPro" id="IPR007612">
    <property type="entry name" value="LOR"/>
</dbReference>
<dbReference type="GeneID" id="31368028"/>
<dbReference type="AlphaFoldDB" id="D3BMY7"/>